<evidence type="ECO:0000313" key="12">
    <source>
        <dbReference type="EMBL" id="RXI08233.1"/>
    </source>
</evidence>
<dbReference type="Gene3D" id="1.10.287.70">
    <property type="match status" value="1"/>
</dbReference>
<feature type="transmembrane region" description="Helical" evidence="10">
    <location>
        <begin position="381"/>
        <end position="402"/>
    </location>
</feature>
<evidence type="ECO:0000256" key="4">
    <source>
        <dbReference type="ARBA" id="ARBA00022692"/>
    </source>
</evidence>
<dbReference type="PROSITE" id="PS50042">
    <property type="entry name" value="CNMP_BINDING_3"/>
    <property type="match status" value="1"/>
</dbReference>
<accession>A0A498KTB9</accession>
<evidence type="ECO:0000256" key="6">
    <source>
        <dbReference type="ARBA" id="ARBA00023065"/>
    </source>
</evidence>
<feature type="transmembrane region" description="Helical" evidence="10">
    <location>
        <begin position="181"/>
        <end position="201"/>
    </location>
</feature>
<dbReference type="EMBL" id="RDQH01000327">
    <property type="protein sequence ID" value="RXI08233.1"/>
    <property type="molecule type" value="Genomic_DNA"/>
</dbReference>
<keyword evidence="9" id="KW-0407">Ion channel</keyword>
<evidence type="ECO:0000313" key="13">
    <source>
        <dbReference type="Proteomes" id="UP000290289"/>
    </source>
</evidence>
<evidence type="ECO:0000256" key="9">
    <source>
        <dbReference type="ARBA" id="ARBA00023303"/>
    </source>
</evidence>
<comment type="caution">
    <text evidence="12">The sequence shown here is derived from an EMBL/GenBank/DDBJ whole genome shotgun (WGS) entry which is preliminary data.</text>
</comment>
<sequence>MNYIVPSLQVSTVPAELLSSANPNPAATTGERANPIPLEKLNPTKSVTSPVREWAERRQPREGIKESWRFGRERAEWIQRRVAIKERWRFGPTFRRLLNPNGEFCQVWSAVLILICGFAVSVDPLFLYIPIVNIDIKCTRLDRKLKVTALYLRFLTDIFYAYDIIWNVLEDRFNRWRIIKQWLPIVVLAVAPVPQVVILSFTKIIRLPGSYRMMVNSLLVLQYVVRVGRIYQLREHITQDTPIKWFKGVGKFWIRGVFIIFEFILASHVFGALWYFLSFQRLMDCWKYACRNENGCELGGFYCEDKDTFMRNVTLLNNLCHANPPTATSFDFGIFLDAIQSGILSSTDFPQKFLHCFWWGLRNLSSFGQNLQTSSYAWEDLFAILINVIGMLFVLIYLNAIVQMHAQSTAELSKENRKLREMRNKRNPQIASWLDENGLPLDLKERIMTCALNELKADKDINIITINDILPWKDRVNIKRRLCLDTLKRATELHNMKEKEFEAFCDYLKPVILEANTYIDPKGEQFEEILLITQGTVMTCTPTSNRLFHKGDFYREELVRARAFYEGTTSRSTKSVMCCTKVEGFTLTIKDMKRGIEIIREQKLHR</sequence>
<dbReference type="InterPro" id="IPR014710">
    <property type="entry name" value="RmlC-like_jellyroll"/>
</dbReference>
<keyword evidence="7 10" id="KW-0472">Membrane</keyword>
<evidence type="ECO:0000256" key="3">
    <source>
        <dbReference type="ARBA" id="ARBA00022448"/>
    </source>
</evidence>
<evidence type="ECO:0000256" key="8">
    <source>
        <dbReference type="ARBA" id="ARBA00023286"/>
    </source>
</evidence>
<proteinExistence type="inferred from homology"/>
<protein>
    <recommendedName>
        <fullName evidence="11">Cyclic nucleotide-binding domain-containing protein</fullName>
    </recommendedName>
</protein>
<feature type="transmembrane region" description="Helical" evidence="10">
    <location>
        <begin position="150"/>
        <end position="169"/>
    </location>
</feature>
<keyword evidence="5 10" id="KW-1133">Transmembrane helix</keyword>
<evidence type="ECO:0000259" key="11">
    <source>
        <dbReference type="PROSITE" id="PS50042"/>
    </source>
</evidence>
<comment type="subcellular location">
    <subcellularLocation>
        <location evidence="1">Membrane</location>
        <topology evidence="1">Multi-pass membrane protein</topology>
    </subcellularLocation>
</comment>
<name>A0A498KTB9_MALDO</name>
<feature type="domain" description="Cyclic nucleotide-binding" evidence="11">
    <location>
        <begin position="492"/>
        <end position="556"/>
    </location>
</feature>
<gene>
    <name evidence="12" type="ORF">DVH24_022377</name>
</gene>
<evidence type="ECO:0000256" key="1">
    <source>
        <dbReference type="ARBA" id="ARBA00004141"/>
    </source>
</evidence>
<comment type="similarity">
    <text evidence="2">Belongs to the cyclic nucleotide-gated cation channel (TC 1.A.1.5) family.</text>
</comment>
<dbReference type="InterPro" id="IPR000595">
    <property type="entry name" value="cNMP-bd_dom"/>
</dbReference>
<dbReference type="InterPro" id="IPR018490">
    <property type="entry name" value="cNMP-bd_dom_sf"/>
</dbReference>
<feature type="transmembrane region" description="Helical" evidence="10">
    <location>
        <begin position="252"/>
        <end position="277"/>
    </location>
</feature>
<reference evidence="12 13" key="1">
    <citation type="submission" date="2018-10" db="EMBL/GenBank/DDBJ databases">
        <title>A high-quality apple genome assembly.</title>
        <authorList>
            <person name="Hu J."/>
        </authorList>
    </citation>
    <scope>NUCLEOTIDE SEQUENCE [LARGE SCALE GENOMIC DNA]</scope>
    <source>
        <strain evidence="13">cv. HFTH1</strain>
        <tissue evidence="12">Young leaf</tissue>
    </source>
</reference>
<dbReference type="PANTHER" id="PTHR45651">
    <property type="entry name" value="CYCLIC NUCLEOTIDE-GATED ION CHANNEL 15-RELATED-RELATED"/>
    <property type="match status" value="1"/>
</dbReference>
<evidence type="ECO:0000256" key="2">
    <source>
        <dbReference type="ARBA" id="ARBA00010486"/>
    </source>
</evidence>
<dbReference type="GO" id="GO:0016020">
    <property type="term" value="C:membrane"/>
    <property type="evidence" value="ECO:0007669"/>
    <property type="project" value="UniProtKB-SubCell"/>
</dbReference>
<dbReference type="Gene3D" id="2.60.120.10">
    <property type="entry name" value="Jelly Rolls"/>
    <property type="match status" value="1"/>
</dbReference>
<organism evidence="12 13">
    <name type="scientific">Malus domestica</name>
    <name type="common">Apple</name>
    <name type="synonym">Pyrus malus</name>
    <dbReference type="NCBI Taxonomy" id="3750"/>
    <lineage>
        <taxon>Eukaryota</taxon>
        <taxon>Viridiplantae</taxon>
        <taxon>Streptophyta</taxon>
        <taxon>Embryophyta</taxon>
        <taxon>Tracheophyta</taxon>
        <taxon>Spermatophyta</taxon>
        <taxon>Magnoliopsida</taxon>
        <taxon>eudicotyledons</taxon>
        <taxon>Gunneridae</taxon>
        <taxon>Pentapetalae</taxon>
        <taxon>rosids</taxon>
        <taxon>fabids</taxon>
        <taxon>Rosales</taxon>
        <taxon>Rosaceae</taxon>
        <taxon>Amygdaloideae</taxon>
        <taxon>Maleae</taxon>
        <taxon>Malus</taxon>
    </lineage>
</organism>
<keyword evidence="4 10" id="KW-0812">Transmembrane</keyword>
<keyword evidence="13" id="KW-1185">Reference proteome</keyword>
<keyword evidence="8" id="KW-1071">Ligand-gated ion channel</keyword>
<dbReference type="AlphaFoldDB" id="A0A498KTB9"/>
<keyword evidence="3" id="KW-0813">Transport</keyword>
<feature type="transmembrane region" description="Helical" evidence="10">
    <location>
        <begin position="107"/>
        <end position="129"/>
    </location>
</feature>
<dbReference type="Proteomes" id="UP000290289">
    <property type="component" value="Chromosome 1"/>
</dbReference>
<keyword evidence="6" id="KW-0406">Ion transport</keyword>
<dbReference type="GO" id="GO:0005216">
    <property type="term" value="F:monoatomic ion channel activity"/>
    <property type="evidence" value="ECO:0007669"/>
    <property type="project" value="InterPro"/>
</dbReference>
<dbReference type="InterPro" id="IPR005821">
    <property type="entry name" value="Ion_trans_dom"/>
</dbReference>
<dbReference type="Pfam" id="PF00520">
    <property type="entry name" value="Ion_trans"/>
    <property type="match status" value="1"/>
</dbReference>
<dbReference type="SUPFAM" id="SSF51206">
    <property type="entry name" value="cAMP-binding domain-like"/>
    <property type="match status" value="1"/>
</dbReference>
<evidence type="ECO:0000256" key="7">
    <source>
        <dbReference type="ARBA" id="ARBA00023136"/>
    </source>
</evidence>
<evidence type="ECO:0000256" key="5">
    <source>
        <dbReference type="ARBA" id="ARBA00022989"/>
    </source>
</evidence>
<evidence type="ECO:0000256" key="10">
    <source>
        <dbReference type="SAM" id="Phobius"/>
    </source>
</evidence>
<dbReference type="PANTHER" id="PTHR45651:SF68">
    <property type="entry name" value="ION TRANSPORT DOMAIN-CONTAINING PROTEIN"/>
    <property type="match status" value="1"/>
</dbReference>
<dbReference type="SUPFAM" id="SSF81324">
    <property type="entry name" value="Voltage-gated potassium channels"/>
    <property type="match status" value="1"/>
</dbReference>